<sequence length="412" mass="45358">MSKVCKLMVITSIFCFLMLILLSSASAVDFTVNSNTSHEDINNWLDDWDTVDGNNLIFNVSSYELSDTLLLTKSINIKSDKKTQINFNQNKHMFVVAANKISFSGLVINNNGQGVYKSPVYTIFAPLPAKNVTIKDTSINLNKNYSIGVSIGEGNLNFINSNVRGNGIYNYGVYANNLNTNFQKSSITFSKNYCFGVFILNKLTGNFTNTKISMQSISSGITSSEWIGNFVSSEISGKSEDYGIYAKKWDGKISGSKIILSGSSSYGFNSTNSKGSIYKSTIHAKKGIAAAVSKYVKVSGSSMISKSGFPGVYYFGPRMIPLKVSRYTNSRLYTFKIANIGESKSKTSYLKISAGKFKKTVKVKGISPGKLITVKVILPATYSSFKYKKVANMIFYNSAGKKEVSKTLYFKF</sequence>
<proteinExistence type="predicted"/>
<comment type="caution">
    <text evidence="1">The sequence shown here is derived from an EMBL/GenBank/DDBJ whole genome shotgun (WGS) entry which is preliminary data.</text>
</comment>
<name>A0A644V9N9_9ZZZZ</name>
<dbReference type="AlphaFoldDB" id="A0A644V9N9"/>
<organism evidence="1">
    <name type="scientific">bioreactor metagenome</name>
    <dbReference type="NCBI Taxonomy" id="1076179"/>
    <lineage>
        <taxon>unclassified sequences</taxon>
        <taxon>metagenomes</taxon>
        <taxon>ecological metagenomes</taxon>
    </lineage>
</organism>
<reference evidence="1" key="1">
    <citation type="submission" date="2019-08" db="EMBL/GenBank/DDBJ databases">
        <authorList>
            <person name="Kucharzyk K."/>
            <person name="Murdoch R.W."/>
            <person name="Higgins S."/>
            <person name="Loffler F."/>
        </authorList>
    </citation>
    <scope>NUCLEOTIDE SEQUENCE</scope>
</reference>
<gene>
    <name evidence="1" type="ORF">SDC9_34089</name>
</gene>
<dbReference type="InterPro" id="IPR011050">
    <property type="entry name" value="Pectin_lyase_fold/virulence"/>
</dbReference>
<accession>A0A644V9N9</accession>
<dbReference type="EMBL" id="VSSQ01000250">
    <property type="protein sequence ID" value="MPL88076.1"/>
    <property type="molecule type" value="Genomic_DNA"/>
</dbReference>
<protein>
    <recommendedName>
        <fullName evidence="2">CARDB domain-containing protein</fullName>
    </recommendedName>
</protein>
<evidence type="ECO:0008006" key="2">
    <source>
        <dbReference type="Google" id="ProtNLM"/>
    </source>
</evidence>
<dbReference type="SUPFAM" id="SSF51126">
    <property type="entry name" value="Pectin lyase-like"/>
    <property type="match status" value="1"/>
</dbReference>
<evidence type="ECO:0000313" key="1">
    <source>
        <dbReference type="EMBL" id="MPL88076.1"/>
    </source>
</evidence>